<dbReference type="Gene3D" id="1.20.1280.50">
    <property type="match status" value="1"/>
</dbReference>
<proteinExistence type="predicted"/>
<dbReference type="InterPro" id="IPR032675">
    <property type="entry name" value="LRR_dom_sf"/>
</dbReference>
<evidence type="ECO:0000313" key="2">
    <source>
        <dbReference type="EMBL" id="KAJ4785553.1"/>
    </source>
</evidence>
<evidence type="ECO:0000313" key="3">
    <source>
        <dbReference type="Proteomes" id="UP001140206"/>
    </source>
</evidence>
<dbReference type="PROSITE" id="PS50181">
    <property type="entry name" value="FBOX"/>
    <property type="match status" value="1"/>
</dbReference>
<organism evidence="2 3">
    <name type="scientific">Rhynchospora pubera</name>
    <dbReference type="NCBI Taxonomy" id="906938"/>
    <lineage>
        <taxon>Eukaryota</taxon>
        <taxon>Viridiplantae</taxon>
        <taxon>Streptophyta</taxon>
        <taxon>Embryophyta</taxon>
        <taxon>Tracheophyta</taxon>
        <taxon>Spermatophyta</taxon>
        <taxon>Magnoliopsida</taxon>
        <taxon>Liliopsida</taxon>
        <taxon>Poales</taxon>
        <taxon>Cyperaceae</taxon>
        <taxon>Cyperoideae</taxon>
        <taxon>Rhynchosporeae</taxon>
        <taxon>Rhynchospora</taxon>
    </lineage>
</organism>
<comment type="caution">
    <text evidence="2">The sequence shown here is derived from an EMBL/GenBank/DDBJ whole genome shotgun (WGS) entry which is preliminary data.</text>
</comment>
<dbReference type="InterPro" id="IPR053781">
    <property type="entry name" value="F-box_AtFBL13-like"/>
</dbReference>
<dbReference type="Pfam" id="PF24758">
    <property type="entry name" value="LRR_At5g56370"/>
    <property type="match status" value="1"/>
</dbReference>
<gene>
    <name evidence="2" type="ORF">LUZ62_036799</name>
</gene>
<dbReference type="EMBL" id="JAMFTS010000002">
    <property type="protein sequence ID" value="KAJ4785553.1"/>
    <property type="molecule type" value="Genomic_DNA"/>
</dbReference>
<evidence type="ECO:0000259" key="1">
    <source>
        <dbReference type="PROSITE" id="PS50181"/>
    </source>
</evidence>
<dbReference type="PANTHER" id="PTHR34223:SF51">
    <property type="entry name" value="OS06G0556300 PROTEIN"/>
    <property type="match status" value="1"/>
</dbReference>
<sequence length="475" mass="54678">MEQDKNSRRHNKDRISSLPDCLIHLIMSFLTAQDAIQTCVLSKRWKNLWTTLPFLNFDWSNFEYHYFEYNNESDDSELVVNEPQNKKIEKFINFVSMTLLLREATDLHYFSLSCDGMLIDQPEYHMFIRSWILYSIKHNLQVLNVDFGRQGTIGFSTLEVSLPLGVFTCASLVEASFHFYISVHNVKVINLPYLRRLSLKGMDLNQDFVDKLLYGCPVLEFLHLGLCITEFHTINSQSLKYLEVQCCCSDGDFIKTSQVKPTELINAPNLLSLCVSICVHLIGPKLLLKMPTLTTVSICIEWCSSDDVPTEGKSNILSGLSNVQDLKLSGRMIKDLLENELPNCPEFPNVKDLSMNDLCLSCHFNLLACFLNQCPNLKKLSLSCPGWTCKEKMHHNQESLKITPYNGKQLETVVVNFNRHDNNFPQIMTYLQDFTKKSRAQINMTSLKDWFCNSSEEDSQEIFNRLFDSLEEDSA</sequence>
<keyword evidence="3" id="KW-1185">Reference proteome</keyword>
<dbReference type="InterPro" id="IPR036047">
    <property type="entry name" value="F-box-like_dom_sf"/>
</dbReference>
<dbReference type="PANTHER" id="PTHR34223">
    <property type="entry name" value="OS11G0201299 PROTEIN"/>
    <property type="match status" value="1"/>
</dbReference>
<dbReference type="Proteomes" id="UP001140206">
    <property type="component" value="Chromosome 2"/>
</dbReference>
<dbReference type="SUPFAM" id="SSF52047">
    <property type="entry name" value="RNI-like"/>
    <property type="match status" value="1"/>
</dbReference>
<dbReference type="AlphaFoldDB" id="A0AAV8F4I2"/>
<accession>A0AAV8F4I2</accession>
<dbReference type="InterPro" id="IPR001810">
    <property type="entry name" value="F-box_dom"/>
</dbReference>
<name>A0AAV8F4I2_9POAL</name>
<dbReference type="Pfam" id="PF00646">
    <property type="entry name" value="F-box"/>
    <property type="match status" value="1"/>
</dbReference>
<dbReference type="InterPro" id="IPR053197">
    <property type="entry name" value="F-box_SCFL_complex_component"/>
</dbReference>
<dbReference type="InterPro" id="IPR055411">
    <property type="entry name" value="LRR_FXL15/At3g58940/PEG3-like"/>
</dbReference>
<dbReference type="CDD" id="cd22160">
    <property type="entry name" value="F-box_AtFBL13-like"/>
    <property type="match status" value="1"/>
</dbReference>
<dbReference type="SUPFAM" id="SSF81383">
    <property type="entry name" value="F-box domain"/>
    <property type="match status" value="1"/>
</dbReference>
<reference evidence="2" key="1">
    <citation type="submission" date="2022-08" db="EMBL/GenBank/DDBJ databases">
        <authorList>
            <person name="Marques A."/>
        </authorList>
    </citation>
    <scope>NUCLEOTIDE SEQUENCE</scope>
    <source>
        <strain evidence="2">RhyPub2mFocal</strain>
        <tissue evidence="2">Leaves</tissue>
    </source>
</reference>
<feature type="domain" description="F-box" evidence="1">
    <location>
        <begin position="12"/>
        <end position="62"/>
    </location>
</feature>
<protein>
    <submittedName>
        <fullName evidence="2">FBD-associated F-box protein</fullName>
    </submittedName>
</protein>
<dbReference type="Gene3D" id="3.80.10.10">
    <property type="entry name" value="Ribonuclease Inhibitor"/>
    <property type="match status" value="1"/>
</dbReference>